<feature type="compositionally biased region" description="Gly residues" evidence="1">
    <location>
        <begin position="1422"/>
        <end position="1433"/>
    </location>
</feature>
<keyword evidence="4" id="KW-1185">Reference proteome</keyword>
<feature type="compositionally biased region" description="Low complexity" evidence="1">
    <location>
        <begin position="174"/>
        <end position="183"/>
    </location>
</feature>
<feature type="region of interest" description="Disordered" evidence="1">
    <location>
        <begin position="1641"/>
        <end position="1704"/>
    </location>
</feature>
<comment type="caution">
    <text evidence="3">The sequence shown here is derived from an EMBL/GenBank/DDBJ whole genome shotgun (WGS) entry which is preliminary data.</text>
</comment>
<gene>
    <name evidence="3" type="ORF">HYH02_003794</name>
</gene>
<dbReference type="EMBL" id="JAEHOD010000008">
    <property type="protein sequence ID" value="KAG2451187.1"/>
    <property type="molecule type" value="Genomic_DNA"/>
</dbReference>
<keyword evidence="2" id="KW-1133">Transmembrane helix</keyword>
<feature type="compositionally biased region" description="Low complexity" evidence="1">
    <location>
        <begin position="1398"/>
        <end position="1421"/>
    </location>
</feature>
<sequence length="3119" mass="303333">MKLPNLEPEDLSHDFLEAFAARLTDSSGGQMNIACGAARRGCVIVVLDVLGPWQPQATLAAASGADTRSGAGAAEPSGMGAPAAQVLPPPLAALLSALPVQRQPGMRVVFRQPAVTAQPLAAAAGGSAAAQDQRLQREAGVVVEWVGPEQGWRVVPNAAVPALPAGAYGPGDVAAAADGGEPPLSTAVRQSGRGAEEAGHGLPLEGSLSLRLGPSGVTARSDMLGSTSGPQQQQQPRPPPLQPGMGYQLSQQHLQLHHHHLQRQQQQQHAVFRAQVPASLMLPAAVSAAAASAAAVTAADGLPDGSRASAGAAVSDAAAGLPAPSPPQSNEGRAARNSPPAHILCSLRGLHASAAAARSKGSEVDSVSGGQPFHSAAGSAEAIASSLAGQGEGPHSSSVAAARQLSAQHRARSFGGGSSAALALASGGFVSGPLSRRDSAANNVSSGGGGSVNSGGSNAMSSGCTRPQSLQVHKHSRAAPPLAGAAPAGSADSGSVGAGADAATAAAATAGSIFRRRARSASVPYGHPNGVRALLETHHEHGEDQPSPPPRRKRADTPAGPRSGPAASGQAPASADGAGAGGAHGSRSGAGSGAVASHGGAFGGGYGDECDIRTSDTAVRDVTRTTSAQVADAGAQAAPSTVGRALGARPPAPGGRVHWGRTASGGVADRRDAALGLRWSGAAAAMEANGGPPGQGGALAAVAASAPATAPAAGWDGARPAYAHTGSFMRPGALAAALAPAPDTVRSGGTFSSGLYPGYLQAQNPQSLPPSVASRQQQPHQLGSSVGSRMEWGAGNTDMDLLWSSPRPWAVLAAGARRGQLAQPGTGASSSTGPGGHRATPYVSPSSAAAAAMAAATALVAGNGAPQHLRQRSAARHLPVSAASGPTAAAAHELSSAGNVPPQALDTGFTEACAWLMQTQRQTPPQLAPPQPVSQSQLVLKDQKLQHSLRQQQSPRQQQPRQRIQQQRQRQQVRALRPDQAVREAQRMRLLWRGGSGEVPARAPSGASAASDDADVHMLDEALASLVAEYQHPHTDAAAPDAQAGAATVVATTASNAAGAPQPGVPGASGTRATAVAQGGAAGSAATAATAGAGGHGLKQPSGRRARPQLRLQQASEGEPELEVLLLGGRKEPPGTALTAATAEGDFAGHTVWASGSGAGHAHGPAAAPDHDVSVSAAASARNISGNWAAGVSVASMAAATAVANAAVAGAATASSGINSSATGGPTSSAVAVAPLGFAVAAAAAAVTASQSSGGPGTGAGAVVDTSMSIAAAVGASGLMSLSQPTAPFLKVRHPPAAAAAAAAVTDTASSTASAAALASGGGAAAEGAAAEAATAAAAAAPAPAPPPPPLPPVSEGAAKPAGAAAAGSATAQRRWSSPSGAAMQHRAKSNSPEQCERAAAAAAAAAGPGAEPATGTARLGSGSGSGSGSGRRPGGEPPGAHSQGHLQTYGTTAAYCDSFWATTIPEATGEGSLESSNGRQATARAAAGAADATGAATLPGAAATVAAAAAAALGKDATSGGLGAPVALAEAPPGGVQTSQGKAARVGGGGSVLRALSSGMTDEEDEDDFLAMGQGAEGASEGEEGAECTAEAAELVALLTRVSSGTIRRVALQALEGNWLAGSEVEEEEEERADEYVVMGEEEDGGLLVGPSSSRDGRSGGRWDAGRSGRSWSGRGPAPPSGHVTSAEGPWGTSVGGGLLGQPSRGMDQGLFAALPDASAPLQSTAAAPRPAQLAQAPPPLQRQQQQQQQQQQALMRLASPGVNREAALRASSYQLRRSAASYGGAAAADSAAMAHAVAAATGLDSIMIFTDADPWAHSPWDGSAAAAAAAGGPGGEAAIAAIMAAMGPPTLEPAALVPPPTPMACVSFTVSGLPPAWAAAHPPASTGDLGAGGGGVAASSWRRNSAMSALSNAVGGGPAGAAAAASGGAGGSYWGIMTTFVSPPGDEAVPAAVGGGSSGGGGGPDGSGGLLVAVRCAGRYLPVQWSWRQQRVGAAAGADCSAGAGMAPVLDLSVSGLMGQGLLVVEVWYGGVYFASLPAVVTYDPRLVDDLLGRPPPPRPHATAAGGSSSRNPRHGHSEHPHGDGGSGGGGSRARHRRRSSTTQTRAAAAAAAAGDAELAGGGAAAAARGPVPDDVMYDLGIWLQYVASTAPLSRREALAAAATAAAGGRGGPRAGAAASTGYTAALADAAAAAEAPAAVGDGSEQQRPRHHLPAAGTRGPAAEATRLNGDAPAAEWGQASAPSAASPAPAPRRRALMDTAATFNLLAATQTTIQVRGGGAAAAASSLVVADGRAGAGSSAAGGVTVSMAASPPDGTAGHGSDTSLLHAPILLHGHDDPDAMQAVLQPSDVLRYTTAPPEAGGLEPWLPRSGDTLGSSQIFSSSSVAAFAAAGARAFVPVLPSAPVAGLPIVAPVDAAAAVSAAFDVAPPRRAPVAPAAANTVVTSATNVAMSIPADFEAAVAAAASSAAAAGSTLCPDSTAFAVGGGSRTAAASAAAGTAAAATLAAMAEPLASLAPPDGTGGATATAAAAAVAAAGVLEATSSSSTMLLLEDTAPPSRRRICHDSAVDMTVPILPGSVDMSAAVAALQRGPAYGQQMQELAVGLLAWLVFAGRPVAAAVVLRGLMGHRALRFTELCDQVRSLGSPSGAAARGAGTAGAAAGLPGMGGGMGMGAAAADGGGFTATGYGGMGLLHLAVHSGRREMIEAVVGWSAALSPVSEAAAGGAGSRHAAAGLPPPAAAAAADRFVALRSDAAAGDGGDRGTALPASEWCELCAAGVGPLHLAAALVMPAATVAVAAAAAAPDGVAVEAAAAAATAAAAAVPGLEGVDVAGLETLVWLLRSFPETRALWGSARDAYGTTPGAILSYYLRSLPPASADTVRAALVPLVGPEPTWAPPPPTPQSLLLASELELGLEQQQQASQQTLPTPGGATELQPPTWARRLFEQQPQQYYVGAPAAAAAARAVGDGEPEAHGPAGVLAVARAVAEEAAELGAVPPALRLARIARLLAVLAAAALLRPRSPPAGTAAAATAEAGAPATATAAPATAAAAAAAVIAADARAEAIRVALAAEVRALLRGLVLQAAADPAPVALVAMVLLALLVVRVWDALSPPERR</sequence>
<feature type="compositionally biased region" description="Polar residues" evidence="1">
    <location>
        <begin position="773"/>
        <end position="787"/>
    </location>
</feature>
<feature type="region of interest" description="Disordered" evidence="1">
    <location>
        <begin position="2199"/>
        <end position="2227"/>
    </location>
</feature>
<accession>A0A835WPN4</accession>
<feature type="compositionally biased region" description="Low complexity" evidence="1">
    <location>
        <begin position="950"/>
        <end position="972"/>
    </location>
</feature>
<feature type="compositionally biased region" description="Low complexity" evidence="1">
    <location>
        <begin position="882"/>
        <end position="891"/>
    </location>
</feature>
<evidence type="ECO:0000256" key="1">
    <source>
        <dbReference type="SAM" id="MobiDB-lite"/>
    </source>
</evidence>
<feature type="compositionally biased region" description="Low complexity" evidence="1">
    <location>
        <begin position="558"/>
        <end position="577"/>
    </location>
</feature>
<feature type="region of interest" description="Disordered" evidence="1">
    <location>
        <begin position="1340"/>
        <end position="1447"/>
    </location>
</feature>
<feature type="compositionally biased region" description="Low complexity" evidence="1">
    <location>
        <begin position="478"/>
        <end position="498"/>
    </location>
</feature>
<feature type="compositionally biased region" description="Basic and acidic residues" evidence="1">
    <location>
        <begin position="1656"/>
        <end position="1668"/>
    </location>
</feature>
<proteinExistence type="predicted"/>
<feature type="region of interest" description="Disordered" evidence="1">
    <location>
        <begin position="945"/>
        <end position="981"/>
    </location>
</feature>
<feature type="compositionally biased region" description="Low complexity" evidence="1">
    <location>
        <begin position="454"/>
        <end position="463"/>
    </location>
</feature>
<evidence type="ECO:0000313" key="3">
    <source>
        <dbReference type="EMBL" id="KAG2451187.1"/>
    </source>
</evidence>
<reference evidence="3" key="1">
    <citation type="journal article" date="2020" name="bioRxiv">
        <title>Comparative genomics of Chlamydomonas.</title>
        <authorList>
            <person name="Craig R.J."/>
            <person name="Hasan A.R."/>
            <person name="Ness R.W."/>
            <person name="Keightley P.D."/>
        </authorList>
    </citation>
    <scope>NUCLEOTIDE SEQUENCE</scope>
    <source>
        <strain evidence="3">CCAP 11/173</strain>
    </source>
</reference>
<evidence type="ECO:0000313" key="4">
    <source>
        <dbReference type="Proteomes" id="UP000613740"/>
    </source>
</evidence>
<feature type="compositionally biased region" description="Low complexity" evidence="1">
    <location>
        <begin position="2920"/>
        <end position="2929"/>
    </location>
</feature>
<feature type="compositionally biased region" description="Low complexity" evidence="1">
    <location>
        <begin position="1109"/>
        <end position="1119"/>
    </location>
</feature>
<evidence type="ECO:0000256" key="2">
    <source>
        <dbReference type="SAM" id="Phobius"/>
    </source>
</evidence>
<name>A0A835WPN4_9CHLO</name>
<feature type="region of interest" description="Disordered" evidence="1">
    <location>
        <begin position="762"/>
        <end position="789"/>
    </location>
</feature>
<feature type="region of interest" description="Disordered" evidence="1">
    <location>
        <begin position="539"/>
        <end position="595"/>
    </location>
</feature>
<protein>
    <submittedName>
        <fullName evidence="3">Uncharacterized protein</fullName>
    </submittedName>
</protein>
<feature type="region of interest" description="Disordered" evidence="1">
    <location>
        <begin position="1087"/>
        <end position="1119"/>
    </location>
</feature>
<feature type="region of interest" description="Disordered" evidence="1">
    <location>
        <begin position="1722"/>
        <end position="1758"/>
    </location>
</feature>
<feature type="region of interest" description="Disordered" evidence="1">
    <location>
        <begin position="2920"/>
        <end position="2939"/>
    </location>
</feature>
<feature type="region of interest" description="Disordered" evidence="1">
    <location>
        <begin position="993"/>
        <end position="1013"/>
    </location>
</feature>
<feature type="region of interest" description="Disordered" evidence="1">
    <location>
        <begin position="867"/>
        <end position="903"/>
    </location>
</feature>
<keyword evidence="2" id="KW-0812">Transmembrane</keyword>
<dbReference type="OrthoDB" id="552719at2759"/>
<keyword evidence="2" id="KW-0472">Membrane</keyword>
<feature type="compositionally biased region" description="Pro residues" evidence="1">
    <location>
        <begin position="1343"/>
        <end position="1353"/>
    </location>
</feature>
<feature type="compositionally biased region" description="Low complexity" evidence="1">
    <location>
        <begin position="628"/>
        <end position="638"/>
    </location>
</feature>
<feature type="compositionally biased region" description="Low complexity" evidence="1">
    <location>
        <begin position="2103"/>
        <end position="2112"/>
    </location>
</feature>
<feature type="region of interest" description="Disordered" evidence="1">
    <location>
        <begin position="818"/>
        <end position="843"/>
    </location>
</feature>
<feature type="region of interest" description="Disordered" evidence="1">
    <location>
        <begin position="174"/>
        <end position="246"/>
    </location>
</feature>
<feature type="compositionally biased region" description="Low complexity" evidence="1">
    <location>
        <begin position="1354"/>
        <end position="1372"/>
    </location>
</feature>
<feature type="compositionally biased region" description="Low complexity" evidence="1">
    <location>
        <begin position="1727"/>
        <end position="1756"/>
    </location>
</feature>
<feature type="region of interest" description="Disordered" evidence="1">
    <location>
        <begin position="440"/>
        <end position="498"/>
    </location>
</feature>
<feature type="region of interest" description="Disordered" evidence="1">
    <location>
        <begin position="317"/>
        <end position="338"/>
    </location>
</feature>
<feature type="region of interest" description="Disordered" evidence="1">
    <location>
        <begin position="623"/>
        <end position="656"/>
    </location>
</feature>
<feature type="compositionally biased region" description="Low complexity" evidence="1">
    <location>
        <begin position="1001"/>
        <end position="1011"/>
    </location>
</feature>
<organism evidence="3 4">
    <name type="scientific">Chlamydomonas schloesseri</name>
    <dbReference type="NCBI Taxonomy" id="2026947"/>
    <lineage>
        <taxon>Eukaryota</taxon>
        <taxon>Viridiplantae</taxon>
        <taxon>Chlorophyta</taxon>
        <taxon>core chlorophytes</taxon>
        <taxon>Chlorophyceae</taxon>
        <taxon>CS clade</taxon>
        <taxon>Chlamydomonadales</taxon>
        <taxon>Chlamydomonadaceae</taxon>
        <taxon>Chlamydomonas</taxon>
    </lineage>
</organism>
<feature type="region of interest" description="Disordered" evidence="1">
    <location>
        <begin position="2053"/>
        <end position="2112"/>
    </location>
</feature>
<feature type="compositionally biased region" description="Gly residues" evidence="1">
    <location>
        <begin position="578"/>
        <end position="592"/>
    </location>
</feature>
<dbReference type="Proteomes" id="UP000613740">
    <property type="component" value="Unassembled WGS sequence"/>
</dbReference>
<feature type="transmembrane region" description="Helical" evidence="2">
    <location>
        <begin position="3087"/>
        <end position="3110"/>
    </location>
</feature>